<accession>A0A1B7P244</accession>
<feature type="region of interest" description="Disordered" evidence="1">
    <location>
        <begin position="1"/>
        <end position="98"/>
    </location>
</feature>
<comment type="caution">
    <text evidence="3">The sequence shown here is derived from an EMBL/GenBank/DDBJ whole genome shotgun (WGS) entry which is preliminary data.</text>
</comment>
<reference evidence="3 4" key="1">
    <citation type="submission" date="2015-07" db="EMBL/GenBank/DDBJ databases">
        <title>Emmonsia species relationships and genome sequence.</title>
        <authorList>
            <person name="Cuomo C.A."/>
            <person name="Schwartz I.S."/>
            <person name="Kenyon C."/>
            <person name="de Hoog G.S."/>
            <person name="Govender N.P."/>
            <person name="Botha A."/>
            <person name="Moreno L."/>
            <person name="de Vries M."/>
            <person name="Munoz J.F."/>
            <person name="Stielow J.B."/>
        </authorList>
    </citation>
    <scope>NUCLEOTIDE SEQUENCE [LARGE SCALE GENOMIC DNA]</scope>
    <source>
        <strain evidence="3 4">CBS 136260</strain>
    </source>
</reference>
<dbReference type="EMBL" id="LGUA01000238">
    <property type="protein sequence ID" value="OAX82917.1"/>
    <property type="molecule type" value="Genomic_DNA"/>
</dbReference>
<dbReference type="AlphaFoldDB" id="A0A1B7P244"/>
<dbReference type="InterPro" id="IPR054722">
    <property type="entry name" value="PolX-like_BBD"/>
</dbReference>
<feature type="region of interest" description="Disordered" evidence="1">
    <location>
        <begin position="268"/>
        <end position="297"/>
    </location>
</feature>
<feature type="compositionally biased region" description="Low complexity" evidence="1">
    <location>
        <begin position="78"/>
        <end position="87"/>
    </location>
</feature>
<feature type="compositionally biased region" description="Basic and acidic residues" evidence="1">
    <location>
        <begin position="282"/>
        <end position="293"/>
    </location>
</feature>
<evidence type="ECO:0000313" key="4">
    <source>
        <dbReference type="Proteomes" id="UP000091918"/>
    </source>
</evidence>
<dbReference type="OrthoDB" id="4188785at2759"/>
<evidence type="ECO:0000313" key="3">
    <source>
        <dbReference type="EMBL" id="OAX82917.1"/>
    </source>
</evidence>
<gene>
    <name evidence="3" type="ORF">ACJ72_02724</name>
</gene>
<name>A0A1B7P244_9EURO</name>
<feature type="domain" description="Retrovirus-related Pol polyprotein from transposon TNT 1-94-like beta-barrel" evidence="2">
    <location>
        <begin position="320"/>
        <end position="386"/>
    </location>
</feature>
<keyword evidence="4" id="KW-1185">Reference proteome</keyword>
<organism evidence="3 4">
    <name type="scientific">Emergomyces africanus</name>
    <dbReference type="NCBI Taxonomy" id="1955775"/>
    <lineage>
        <taxon>Eukaryota</taxon>
        <taxon>Fungi</taxon>
        <taxon>Dikarya</taxon>
        <taxon>Ascomycota</taxon>
        <taxon>Pezizomycotina</taxon>
        <taxon>Eurotiomycetes</taxon>
        <taxon>Eurotiomycetidae</taxon>
        <taxon>Onygenales</taxon>
        <taxon>Ajellomycetaceae</taxon>
        <taxon>Emergomyces</taxon>
    </lineage>
</organism>
<dbReference type="Pfam" id="PF22936">
    <property type="entry name" value="Pol_BBD"/>
    <property type="match status" value="1"/>
</dbReference>
<proteinExistence type="predicted"/>
<dbReference type="STRING" id="1658172.A0A1B7P244"/>
<evidence type="ECO:0000259" key="2">
    <source>
        <dbReference type="Pfam" id="PF22936"/>
    </source>
</evidence>
<dbReference type="Proteomes" id="UP000091918">
    <property type="component" value="Unassembled WGS sequence"/>
</dbReference>
<sequence length="522" mass="57889">MSRLPPTPLSERKQSLRSHSKAPQEFPSVEEEPQSEPSSENEDRTQYDLAEEGDTMEGPSGSGRVGRGKQSEHESLETTESTQSTPSPLMPIGMPTSAANGTITMTAADLLAFCQQMMNARGTQNSEQAPIDMKREIREYQRDVQASMDTKTVTTFDGTNYQVWKIGILADAEVIGATDILMKNQHTPPEGLEGLERECWVVRTKALYRCMLQSLLGRVRTTIESLEPDDAAALWEKIGVEYAVSLAEERMNIMKELATLQVKDKIITPENNTGRRRRGKKKDKEKDDNKEEPDLLATQPAAANAAIAFSATVDAMFKPWFLDTCASFNMTGEKQSLLQRTVYNGNLKINTADGGQGHVKGIGNLLLESEGGDITIRDVHWVPNLMSPQRRHLTAIRTAQSSIYKIVERVSEVDIHHESKAVYFTANSYEYANAMAVVDGTDQCTNQPEEAPTTKTLAEWHVDLGHIHAGAIIALAKNPLSGIRIKGPKTSFFCDICVKAGMMRKYSQTPCHEHCAPWNLFT</sequence>
<evidence type="ECO:0000256" key="1">
    <source>
        <dbReference type="SAM" id="MobiDB-lite"/>
    </source>
</evidence>
<protein>
    <recommendedName>
        <fullName evidence="2">Retrovirus-related Pol polyprotein from transposon TNT 1-94-like beta-barrel domain-containing protein</fullName>
    </recommendedName>
</protein>